<evidence type="ECO:0000256" key="4">
    <source>
        <dbReference type="ARBA" id="ARBA00023033"/>
    </source>
</evidence>
<dbReference type="GO" id="GO:0016705">
    <property type="term" value="F:oxidoreductase activity, acting on paired donors, with incorporation or reduction of molecular oxygen"/>
    <property type="evidence" value="ECO:0007669"/>
    <property type="project" value="InterPro"/>
</dbReference>
<keyword evidence="6" id="KW-0560">Oxidoreductase</keyword>
<dbReference type="Proteomes" id="UP001054837">
    <property type="component" value="Unassembled WGS sequence"/>
</dbReference>
<protein>
    <submittedName>
        <fullName evidence="8">Cytochrome P450 2U1</fullName>
    </submittedName>
</protein>
<keyword evidence="4 6" id="KW-0503">Monooxygenase</keyword>
<organism evidence="8 9">
    <name type="scientific">Caerostris darwini</name>
    <dbReference type="NCBI Taxonomy" id="1538125"/>
    <lineage>
        <taxon>Eukaryota</taxon>
        <taxon>Metazoa</taxon>
        <taxon>Ecdysozoa</taxon>
        <taxon>Arthropoda</taxon>
        <taxon>Chelicerata</taxon>
        <taxon>Arachnida</taxon>
        <taxon>Araneae</taxon>
        <taxon>Araneomorphae</taxon>
        <taxon>Entelegynae</taxon>
        <taxon>Araneoidea</taxon>
        <taxon>Araneidae</taxon>
        <taxon>Caerostris</taxon>
    </lineage>
</organism>
<reference evidence="8 9" key="1">
    <citation type="submission" date="2021-06" db="EMBL/GenBank/DDBJ databases">
        <title>Caerostris darwini draft genome.</title>
        <authorList>
            <person name="Kono N."/>
            <person name="Arakawa K."/>
        </authorList>
    </citation>
    <scope>NUCLEOTIDE SEQUENCE [LARGE SCALE GENOMIC DNA]</scope>
</reference>
<keyword evidence="5 6" id="KW-0349">Heme</keyword>
<dbReference type="PRINTS" id="PR00463">
    <property type="entry name" value="EP450I"/>
</dbReference>
<dbReference type="GO" id="GO:0005506">
    <property type="term" value="F:iron ion binding"/>
    <property type="evidence" value="ECO:0007669"/>
    <property type="project" value="InterPro"/>
</dbReference>
<dbReference type="InterPro" id="IPR036396">
    <property type="entry name" value="Cyt_P450_sf"/>
</dbReference>
<dbReference type="InterPro" id="IPR017972">
    <property type="entry name" value="Cyt_P450_CS"/>
</dbReference>
<name>A0AAV4URC9_9ARAC</name>
<feature type="region of interest" description="Disordered" evidence="7">
    <location>
        <begin position="127"/>
        <end position="146"/>
    </location>
</feature>
<dbReference type="GO" id="GO:0020037">
    <property type="term" value="F:heme binding"/>
    <property type="evidence" value="ECO:0007669"/>
    <property type="project" value="InterPro"/>
</dbReference>
<dbReference type="InterPro" id="IPR002401">
    <property type="entry name" value="Cyt_P450_E_grp-I"/>
</dbReference>
<evidence type="ECO:0000313" key="9">
    <source>
        <dbReference type="Proteomes" id="UP001054837"/>
    </source>
</evidence>
<feature type="region of interest" description="Disordered" evidence="7">
    <location>
        <begin position="45"/>
        <end position="67"/>
    </location>
</feature>
<dbReference type="PROSITE" id="PS00086">
    <property type="entry name" value="CYTOCHROME_P450"/>
    <property type="match status" value="1"/>
</dbReference>
<keyword evidence="9" id="KW-1185">Reference proteome</keyword>
<dbReference type="InterPro" id="IPR001128">
    <property type="entry name" value="Cyt_P450"/>
</dbReference>
<dbReference type="Gene3D" id="1.10.630.10">
    <property type="entry name" value="Cytochrome P450"/>
    <property type="match status" value="2"/>
</dbReference>
<dbReference type="Pfam" id="PF00067">
    <property type="entry name" value="p450"/>
    <property type="match status" value="1"/>
</dbReference>
<evidence type="ECO:0000313" key="8">
    <source>
        <dbReference type="EMBL" id="GIY60312.1"/>
    </source>
</evidence>
<comment type="caution">
    <text evidence="8">The sequence shown here is derived from an EMBL/GenBank/DDBJ whole genome shotgun (WGS) entry which is preliminary data.</text>
</comment>
<evidence type="ECO:0000256" key="1">
    <source>
        <dbReference type="ARBA" id="ARBA00010617"/>
    </source>
</evidence>
<sequence>MPMLFPTRYIPAESVTYLRTADIVICIGVQILIGTSRLKCCGGLSKRKGRPSKIHRRRRERTGEKVRSQPLRLLRGRLPAAEERAAEKNQRDLMTFTDERLKANAMNLFFEGTESTSTTITNFAAGAHQTPRRAEKNPTRAGQHRRARETPLLVGQAQPALLRRHHTGTLPGRRIVPCHHHVFQFQKQKFNLLTFAEETTIEGYKIPKRSVIVSNLYSIHFDPKLYPNPEKFDPKRFLNDEGKRIKMEGPFLFGLGKRACIGESLAQMEIFLLISSLLQSFTMPYAKDTQSFRFIPRE</sequence>
<feature type="compositionally biased region" description="Basic residues" evidence="7">
    <location>
        <begin position="45"/>
        <end position="60"/>
    </location>
</feature>
<comment type="similarity">
    <text evidence="1 6">Belongs to the cytochrome P450 family.</text>
</comment>
<evidence type="ECO:0000256" key="6">
    <source>
        <dbReference type="RuleBase" id="RU000461"/>
    </source>
</evidence>
<dbReference type="AlphaFoldDB" id="A0AAV4URC9"/>
<evidence type="ECO:0000256" key="5">
    <source>
        <dbReference type="PIRSR" id="PIRSR602401-1"/>
    </source>
</evidence>
<evidence type="ECO:0000256" key="7">
    <source>
        <dbReference type="SAM" id="MobiDB-lite"/>
    </source>
</evidence>
<evidence type="ECO:0000256" key="2">
    <source>
        <dbReference type="ARBA" id="ARBA00022723"/>
    </source>
</evidence>
<dbReference type="GO" id="GO:0004497">
    <property type="term" value="F:monooxygenase activity"/>
    <property type="evidence" value="ECO:0007669"/>
    <property type="project" value="UniProtKB-KW"/>
</dbReference>
<dbReference type="PANTHER" id="PTHR24300">
    <property type="entry name" value="CYTOCHROME P450 508A4-RELATED"/>
    <property type="match status" value="1"/>
</dbReference>
<keyword evidence="3 5" id="KW-0408">Iron</keyword>
<evidence type="ECO:0000256" key="3">
    <source>
        <dbReference type="ARBA" id="ARBA00023004"/>
    </source>
</evidence>
<dbReference type="SUPFAM" id="SSF48264">
    <property type="entry name" value="Cytochrome P450"/>
    <property type="match status" value="1"/>
</dbReference>
<feature type="binding site" description="axial binding residue" evidence="5">
    <location>
        <position position="260"/>
    </location>
    <ligand>
        <name>heme</name>
        <dbReference type="ChEBI" id="CHEBI:30413"/>
    </ligand>
    <ligandPart>
        <name>Fe</name>
        <dbReference type="ChEBI" id="CHEBI:18248"/>
    </ligandPart>
</feature>
<proteinExistence type="inferred from homology"/>
<comment type="cofactor">
    <cofactor evidence="5">
        <name>heme</name>
        <dbReference type="ChEBI" id="CHEBI:30413"/>
    </cofactor>
</comment>
<keyword evidence="2 5" id="KW-0479">Metal-binding</keyword>
<dbReference type="InterPro" id="IPR050182">
    <property type="entry name" value="Cytochrome_P450_fam2"/>
</dbReference>
<gene>
    <name evidence="8" type="primary">CYP2U1</name>
    <name evidence="8" type="ORF">CDAR_191101</name>
</gene>
<dbReference type="EMBL" id="BPLQ01011778">
    <property type="protein sequence ID" value="GIY60312.1"/>
    <property type="molecule type" value="Genomic_DNA"/>
</dbReference>
<accession>A0AAV4URC9</accession>